<feature type="compositionally biased region" description="Polar residues" evidence="4">
    <location>
        <begin position="237"/>
        <end position="248"/>
    </location>
</feature>
<keyword evidence="1" id="KW-0805">Transcription regulation</keyword>
<dbReference type="Pfam" id="PF00392">
    <property type="entry name" value="GntR"/>
    <property type="match status" value="1"/>
</dbReference>
<dbReference type="PANTHER" id="PTHR44846">
    <property type="entry name" value="MANNOSYL-D-GLYCERATE TRANSPORT/METABOLISM SYSTEM REPRESSOR MNGR-RELATED"/>
    <property type="match status" value="1"/>
</dbReference>
<keyword evidence="7" id="KW-1185">Reference proteome</keyword>
<gene>
    <name evidence="6" type="ORF">HD595_006357</name>
</gene>
<evidence type="ECO:0000313" key="6">
    <source>
        <dbReference type="EMBL" id="MCP2350235.1"/>
    </source>
</evidence>
<dbReference type="SMART" id="SM00345">
    <property type="entry name" value="HTH_GNTR"/>
    <property type="match status" value="1"/>
</dbReference>
<dbReference type="Gene3D" id="3.40.1410.10">
    <property type="entry name" value="Chorismate lyase-like"/>
    <property type="match status" value="1"/>
</dbReference>
<accession>A0ABT1K8A7</accession>
<dbReference type="PANTHER" id="PTHR44846:SF1">
    <property type="entry name" value="MANNOSYL-D-GLYCERATE TRANSPORT_METABOLISM SYSTEM REPRESSOR MNGR-RELATED"/>
    <property type="match status" value="1"/>
</dbReference>
<dbReference type="SUPFAM" id="SSF64288">
    <property type="entry name" value="Chorismate lyase-like"/>
    <property type="match status" value="1"/>
</dbReference>
<dbReference type="InterPro" id="IPR000524">
    <property type="entry name" value="Tscrpt_reg_HTH_GntR"/>
</dbReference>
<dbReference type="EMBL" id="JAMZEC010000001">
    <property type="protein sequence ID" value="MCP2350235.1"/>
    <property type="molecule type" value="Genomic_DNA"/>
</dbReference>
<sequence length="265" mass="28595">MDAPLHERIAADLRRRIVSGELPVGAAVPSESQLCEQWGASRGPVRQALAALRAEGLVGGGRGKPPVVRSQAMSQPFETFLSFSRWARGVGRTPGQRTLEIARRPASPEAADALGLDEGEPVVQLLRLRLLDGLPTMIERTTFVWPVGRLLFDHDCDSGSVFAFLSGQGVDLSVARHVIDAITADDTDAALLQISPGAPLLRERRRTLSSAGEPVEYSDDRYRPDLVSFTIENSQQAHPALLRSSNAQEPAHPRSDDPHPPAPAG</sequence>
<dbReference type="Pfam" id="PF07702">
    <property type="entry name" value="UTRA"/>
    <property type="match status" value="1"/>
</dbReference>
<evidence type="ECO:0000259" key="5">
    <source>
        <dbReference type="PROSITE" id="PS50949"/>
    </source>
</evidence>
<evidence type="ECO:0000256" key="4">
    <source>
        <dbReference type="SAM" id="MobiDB-lite"/>
    </source>
</evidence>
<keyword evidence="3" id="KW-0804">Transcription</keyword>
<dbReference type="Proteomes" id="UP001320766">
    <property type="component" value="Unassembled WGS sequence"/>
</dbReference>
<feature type="domain" description="HTH gntR-type" evidence="5">
    <location>
        <begin position="3"/>
        <end position="71"/>
    </location>
</feature>
<feature type="region of interest" description="Disordered" evidence="4">
    <location>
        <begin position="237"/>
        <end position="265"/>
    </location>
</feature>
<evidence type="ECO:0000256" key="3">
    <source>
        <dbReference type="ARBA" id="ARBA00023163"/>
    </source>
</evidence>
<dbReference type="CDD" id="cd07377">
    <property type="entry name" value="WHTH_GntR"/>
    <property type="match status" value="1"/>
</dbReference>
<dbReference type="Gene3D" id="1.10.10.10">
    <property type="entry name" value="Winged helix-like DNA-binding domain superfamily/Winged helix DNA-binding domain"/>
    <property type="match status" value="1"/>
</dbReference>
<dbReference type="InterPro" id="IPR036390">
    <property type="entry name" value="WH_DNA-bd_sf"/>
</dbReference>
<dbReference type="PROSITE" id="PS50949">
    <property type="entry name" value="HTH_GNTR"/>
    <property type="match status" value="1"/>
</dbReference>
<keyword evidence="2" id="KW-0238">DNA-binding</keyword>
<evidence type="ECO:0000313" key="7">
    <source>
        <dbReference type="Proteomes" id="UP001320766"/>
    </source>
</evidence>
<dbReference type="InterPro" id="IPR036388">
    <property type="entry name" value="WH-like_DNA-bd_sf"/>
</dbReference>
<dbReference type="InterPro" id="IPR050679">
    <property type="entry name" value="Bact_HTH_transcr_reg"/>
</dbReference>
<organism evidence="6 7">
    <name type="scientific">Nonomuraea roseoviolacea subsp. carminata</name>
    <dbReference type="NCBI Taxonomy" id="160689"/>
    <lineage>
        <taxon>Bacteria</taxon>
        <taxon>Bacillati</taxon>
        <taxon>Actinomycetota</taxon>
        <taxon>Actinomycetes</taxon>
        <taxon>Streptosporangiales</taxon>
        <taxon>Streptosporangiaceae</taxon>
        <taxon>Nonomuraea</taxon>
    </lineage>
</organism>
<dbReference type="RefSeq" id="WP_253775432.1">
    <property type="nucleotide sequence ID" value="NZ_BAAAVE010000018.1"/>
</dbReference>
<dbReference type="InterPro" id="IPR028978">
    <property type="entry name" value="Chorismate_lyase_/UTRA_dom_sf"/>
</dbReference>
<evidence type="ECO:0000256" key="2">
    <source>
        <dbReference type="ARBA" id="ARBA00023125"/>
    </source>
</evidence>
<dbReference type="SMART" id="SM00866">
    <property type="entry name" value="UTRA"/>
    <property type="match status" value="1"/>
</dbReference>
<proteinExistence type="predicted"/>
<dbReference type="SUPFAM" id="SSF46785">
    <property type="entry name" value="Winged helix' DNA-binding domain"/>
    <property type="match status" value="1"/>
</dbReference>
<dbReference type="PRINTS" id="PR00035">
    <property type="entry name" value="HTHGNTR"/>
</dbReference>
<evidence type="ECO:0000256" key="1">
    <source>
        <dbReference type="ARBA" id="ARBA00023015"/>
    </source>
</evidence>
<dbReference type="InterPro" id="IPR011663">
    <property type="entry name" value="UTRA"/>
</dbReference>
<reference evidence="6 7" key="1">
    <citation type="submission" date="2022-06" db="EMBL/GenBank/DDBJ databases">
        <title>Sequencing the genomes of 1000 actinobacteria strains.</title>
        <authorList>
            <person name="Klenk H.-P."/>
        </authorList>
    </citation>
    <scope>NUCLEOTIDE SEQUENCE [LARGE SCALE GENOMIC DNA]</scope>
    <source>
        <strain evidence="6 7">DSM 44170</strain>
    </source>
</reference>
<protein>
    <submittedName>
        <fullName evidence="6">GntR family transcriptional regulator</fullName>
    </submittedName>
</protein>
<name>A0ABT1K8A7_9ACTN</name>
<comment type="caution">
    <text evidence="6">The sequence shown here is derived from an EMBL/GenBank/DDBJ whole genome shotgun (WGS) entry which is preliminary data.</text>
</comment>